<dbReference type="Proteomes" id="UP000179183">
    <property type="component" value="Unassembled WGS sequence"/>
</dbReference>
<dbReference type="Gene3D" id="3.40.50.300">
    <property type="entry name" value="P-loop containing nucleotide triphosphate hydrolases"/>
    <property type="match status" value="1"/>
</dbReference>
<organism evidence="1 2">
    <name type="scientific">Candidatus Staskawiczbacteria bacterium RIFCSPHIGHO2_02_FULL_33_16</name>
    <dbReference type="NCBI Taxonomy" id="1802204"/>
    <lineage>
        <taxon>Bacteria</taxon>
        <taxon>Candidatus Staskawicziibacteriota</taxon>
    </lineage>
</organism>
<evidence type="ECO:0000313" key="1">
    <source>
        <dbReference type="EMBL" id="OGZ65677.1"/>
    </source>
</evidence>
<accession>A0A1G2HT64</accession>
<reference evidence="1 2" key="1">
    <citation type="journal article" date="2016" name="Nat. Commun.">
        <title>Thousands of microbial genomes shed light on interconnected biogeochemical processes in an aquifer system.</title>
        <authorList>
            <person name="Anantharaman K."/>
            <person name="Brown C.T."/>
            <person name="Hug L.A."/>
            <person name="Sharon I."/>
            <person name="Castelle C.J."/>
            <person name="Probst A.J."/>
            <person name="Thomas B.C."/>
            <person name="Singh A."/>
            <person name="Wilkins M.J."/>
            <person name="Karaoz U."/>
            <person name="Brodie E.L."/>
            <person name="Williams K.H."/>
            <person name="Hubbard S.S."/>
            <person name="Banfield J.F."/>
        </authorList>
    </citation>
    <scope>NUCLEOTIDE SEQUENCE [LARGE SCALE GENOMIC DNA]</scope>
</reference>
<proteinExistence type="predicted"/>
<dbReference type="Pfam" id="PF13671">
    <property type="entry name" value="AAA_33"/>
    <property type="match status" value="1"/>
</dbReference>
<evidence type="ECO:0000313" key="2">
    <source>
        <dbReference type="Proteomes" id="UP000179183"/>
    </source>
</evidence>
<dbReference type="InterPro" id="IPR027417">
    <property type="entry name" value="P-loop_NTPase"/>
</dbReference>
<comment type="caution">
    <text evidence="1">The sequence shown here is derived from an EMBL/GenBank/DDBJ whole genome shotgun (WGS) entry which is preliminary data.</text>
</comment>
<gene>
    <name evidence="1" type="ORF">A3D34_02925</name>
</gene>
<dbReference type="AlphaFoldDB" id="A0A1G2HT64"/>
<sequence>MNKKYVFMCVGYTHTGKTTFAKKLVKKYPNMIQLDSDEVAVFTKEKYPLLVESSYNKNRPDFRSLKMVIFKDVYNFCLNAGFNIILSNCNLAKNFRSFVSYKARKQGYKLVTIYFNLPEEVILRRLKETRKSDKVFIQSKKWSEVFERQKKYAQLPPSKRNTIYFEIKGSTDDEIVINELSRLL</sequence>
<protein>
    <submittedName>
        <fullName evidence="1">Uncharacterized protein</fullName>
    </submittedName>
</protein>
<name>A0A1G2HT64_9BACT</name>
<dbReference type="EMBL" id="MHOQ01000040">
    <property type="protein sequence ID" value="OGZ65677.1"/>
    <property type="molecule type" value="Genomic_DNA"/>
</dbReference>
<dbReference type="SUPFAM" id="SSF52540">
    <property type="entry name" value="P-loop containing nucleoside triphosphate hydrolases"/>
    <property type="match status" value="1"/>
</dbReference>